<evidence type="ECO:0000256" key="3">
    <source>
        <dbReference type="ARBA" id="ARBA00023242"/>
    </source>
</evidence>
<feature type="compositionally biased region" description="Basic residues" evidence="4">
    <location>
        <begin position="338"/>
        <end position="347"/>
    </location>
</feature>
<comment type="subcellular location">
    <subcellularLocation>
        <location evidence="1">Nucleus</location>
    </subcellularLocation>
</comment>
<feature type="region of interest" description="Disordered" evidence="4">
    <location>
        <begin position="310"/>
        <end position="347"/>
    </location>
</feature>
<keyword evidence="3" id="KW-0539">Nucleus</keyword>
<evidence type="ECO:0000256" key="1">
    <source>
        <dbReference type="ARBA" id="ARBA00004123"/>
    </source>
</evidence>
<feature type="compositionally biased region" description="Basic and acidic residues" evidence="4">
    <location>
        <begin position="328"/>
        <end position="337"/>
    </location>
</feature>
<evidence type="ECO:0000313" key="6">
    <source>
        <dbReference type="Proteomes" id="UP001642484"/>
    </source>
</evidence>
<keyword evidence="6" id="KW-1185">Reference proteome</keyword>
<sequence length="347" mass="39395">MFCLRCTLCQTANQNDKGTDANQEHEVNKYLLFLRIVLAEMFKDLRLNGWQIEEAKERMAILSRSSSHRHNSSSSVGIVMQLIRVLWDELLPQLEQQPKASRQVILTLLEPLISLSETSYVEGLVRGIHETVFKKVPWELLDSLIKRLLEAAARTDILQQNREVLYETVDELERRARGPPPSVLLFNEDISDKADAVPKGKRATTKGKSKKGSKTKVAKAKNAKRVSQVSPLMLPKAAEPQLPKTELTGKRTQRRTKMKGGKHTNDKRNPTKATTDQEPFVEPTRKEKHIARKRGVTFNPLDKVVTYSEDTPVSKMKGPGVKCKKRRIESTKGEQRNSAKKRTLKRG</sequence>
<comment type="similarity">
    <text evidence="2">Belongs to the RRP1 family.</text>
</comment>
<evidence type="ECO:0000256" key="2">
    <source>
        <dbReference type="ARBA" id="ARBA00006374"/>
    </source>
</evidence>
<feature type="compositionally biased region" description="Basic residues" evidence="4">
    <location>
        <begin position="251"/>
        <end position="262"/>
    </location>
</feature>
<reference evidence="5 6" key="1">
    <citation type="submission" date="2024-02" db="EMBL/GenBank/DDBJ databases">
        <authorList>
            <person name="Chen Y."/>
            <person name="Shah S."/>
            <person name="Dougan E. K."/>
            <person name="Thang M."/>
            <person name="Chan C."/>
        </authorList>
    </citation>
    <scope>NUCLEOTIDE SEQUENCE [LARGE SCALE GENOMIC DNA]</scope>
</reference>
<evidence type="ECO:0000256" key="4">
    <source>
        <dbReference type="SAM" id="MobiDB-lite"/>
    </source>
</evidence>
<evidence type="ECO:0000313" key="5">
    <source>
        <dbReference type="EMBL" id="CAK9069172.1"/>
    </source>
</evidence>
<dbReference type="Proteomes" id="UP001642484">
    <property type="component" value="Unassembled WGS sequence"/>
</dbReference>
<gene>
    <name evidence="5" type="ORF">CCMP2556_LOCUS34004</name>
</gene>
<dbReference type="InterPro" id="IPR010301">
    <property type="entry name" value="RRP1"/>
</dbReference>
<name>A0ABP0P123_9DINO</name>
<protein>
    <submittedName>
        <fullName evidence="5">Uncharacterized protein</fullName>
    </submittedName>
</protein>
<feature type="compositionally biased region" description="Basic residues" evidence="4">
    <location>
        <begin position="199"/>
        <end position="224"/>
    </location>
</feature>
<dbReference type="Pfam" id="PF05997">
    <property type="entry name" value="Nop52"/>
    <property type="match status" value="1"/>
</dbReference>
<comment type="caution">
    <text evidence="5">The sequence shown here is derived from an EMBL/GenBank/DDBJ whole genome shotgun (WGS) entry which is preliminary data.</text>
</comment>
<feature type="compositionally biased region" description="Basic residues" evidence="4">
    <location>
        <begin position="286"/>
        <end position="295"/>
    </location>
</feature>
<feature type="region of interest" description="Disordered" evidence="4">
    <location>
        <begin position="195"/>
        <end position="295"/>
    </location>
</feature>
<accession>A0ABP0P123</accession>
<proteinExistence type="inferred from homology"/>
<organism evidence="5 6">
    <name type="scientific">Durusdinium trenchii</name>
    <dbReference type="NCBI Taxonomy" id="1381693"/>
    <lineage>
        <taxon>Eukaryota</taxon>
        <taxon>Sar</taxon>
        <taxon>Alveolata</taxon>
        <taxon>Dinophyceae</taxon>
        <taxon>Suessiales</taxon>
        <taxon>Symbiodiniaceae</taxon>
        <taxon>Durusdinium</taxon>
    </lineage>
</organism>
<dbReference type="EMBL" id="CAXAMN010022417">
    <property type="protein sequence ID" value="CAK9069172.1"/>
    <property type="molecule type" value="Genomic_DNA"/>
</dbReference>